<dbReference type="PANTHER" id="PTHR11945">
    <property type="entry name" value="MADS BOX PROTEIN"/>
    <property type="match status" value="1"/>
</dbReference>
<evidence type="ECO:0000259" key="6">
    <source>
        <dbReference type="PROSITE" id="PS50066"/>
    </source>
</evidence>
<keyword evidence="8" id="KW-1185">Reference proteome</keyword>
<dbReference type="Pfam" id="PF00319">
    <property type="entry name" value="SRF-TF"/>
    <property type="match status" value="1"/>
</dbReference>
<dbReference type="GO" id="GO:0030154">
    <property type="term" value="P:cell differentiation"/>
    <property type="evidence" value="ECO:0007669"/>
    <property type="project" value="TreeGrafter"/>
</dbReference>
<dbReference type="GO" id="GO:0045944">
    <property type="term" value="P:positive regulation of transcription by RNA polymerase II"/>
    <property type="evidence" value="ECO:0007669"/>
    <property type="project" value="InterPro"/>
</dbReference>
<dbReference type="GO" id="GO:0005634">
    <property type="term" value="C:nucleus"/>
    <property type="evidence" value="ECO:0007669"/>
    <property type="project" value="UniProtKB-SubCell"/>
</dbReference>
<dbReference type="InterPro" id="IPR033896">
    <property type="entry name" value="MEF2-like_N"/>
</dbReference>
<proteinExistence type="predicted"/>
<dbReference type="SUPFAM" id="SSF55455">
    <property type="entry name" value="SRF-like"/>
    <property type="match status" value="1"/>
</dbReference>
<evidence type="ECO:0000256" key="5">
    <source>
        <dbReference type="ARBA" id="ARBA00023242"/>
    </source>
</evidence>
<keyword evidence="3" id="KW-0238">DNA-binding</keyword>
<dbReference type="PROSITE" id="PS00350">
    <property type="entry name" value="MADS_BOX_1"/>
    <property type="match status" value="1"/>
</dbReference>
<dbReference type="AlphaFoldDB" id="A0A821P0G6"/>
<evidence type="ECO:0000256" key="3">
    <source>
        <dbReference type="ARBA" id="ARBA00023125"/>
    </source>
</evidence>
<dbReference type="Gene3D" id="3.40.1810.10">
    <property type="entry name" value="Transcription factor, MADS-box"/>
    <property type="match status" value="1"/>
</dbReference>
<sequence>MGRKKINITRINDDRTRQVTFTKRKFGLMKKAYELSVLCGCEIALMIFNNNGRLFQYASSDMDKVLLKYAEYNEPHESCTNTDIVDILNKKHSAMKPAASGSSEDTEMMGD</sequence>
<dbReference type="GO" id="GO:0046983">
    <property type="term" value="F:protein dimerization activity"/>
    <property type="evidence" value="ECO:0007669"/>
    <property type="project" value="InterPro"/>
</dbReference>
<dbReference type="SMART" id="SM00432">
    <property type="entry name" value="MADS"/>
    <property type="match status" value="1"/>
</dbReference>
<comment type="caution">
    <text evidence="7">The sequence shown here is derived from an EMBL/GenBank/DDBJ whole genome shotgun (WGS) entry which is preliminary data.</text>
</comment>
<evidence type="ECO:0000256" key="1">
    <source>
        <dbReference type="ARBA" id="ARBA00004123"/>
    </source>
</evidence>
<dbReference type="PRINTS" id="PR00404">
    <property type="entry name" value="MADSDOMAIN"/>
</dbReference>
<dbReference type="InterPro" id="IPR002100">
    <property type="entry name" value="TF_MADSbox"/>
</dbReference>
<accession>A0A821P0G6</accession>
<dbReference type="GO" id="GO:0000981">
    <property type="term" value="F:DNA-binding transcription factor activity, RNA polymerase II-specific"/>
    <property type="evidence" value="ECO:0007669"/>
    <property type="project" value="TreeGrafter"/>
</dbReference>
<gene>
    <name evidence="7" type="ORF">UJA718_LOCUS41015</name>
</gene>
<feature type="non-terminal residue" evidence="7">
    <location>
        <position position="1"/>
    </location>
</feature>
<dbReference type="PROSITE" id="PS50066">
    <property type="entry name" value="MADS_BOX_2"/>
    <property type="match status" value="1"/>
</dbReference>
<organism evidence="7 8">
    <name type="scientific">Rotaria socialis</name>
    <dbReference type="NCBI Taxonomy" id="392032"/>
    <lineage>
        <taxon>Eukaryota</taxon>
        <taxon>Metazoa</taxon>
        <taxon>Spiralia</taxon>
        <taxon>Gnathifera</taxon>
        <taxon>Rotifera</taxon>
        <taxon>Eurotatoria</taxon>
        <taxon>Bdelloidea</taxon>
        <taxon>Philodinida</taxon>
        <taxon>Philodinidae</taxon>
        <taxon>Rotaria</taxon>
    </lineage>
</organism>
<dbReference type="EMBL" id="CAJOBP010047021">
    <property type="protein sequence ID" value="CAF4794919.1"/>
    <property type="molecule type" value="Genomic_DNA"/>
</dbReference>
<keyword evidence="5" id="KW-0539">Nucleus</keyword>
<keyword evidence="2" id="KW-0805">Transcription regulation</keyword>
<protein>
    <recommendedName>
        <fullName evidence="6">MADS-box domain-containing protein</fullName>
    </recommendedName>
</protein>
<evidence type="ECO:0000313" key="8">
    <source>
        <dbReference type="Proteomes" id="UP000663873"/>
    </source>
</evidence>
<reference evidence="7" key="1">
    <citation type="submission" date="2021-02" db="EMBL/GenBank/DDBJ databases">
        <authorList>
            <person name="Nowell W R."/>
        </authorList>
    </citation>
    <scope>NUCLEOTIDE SEQUENCE</scope>
</reference>
<dbReference type="Proteomes" id="UP000663873">
    <property type="component" value="Unassembled WGS sequence"/>
</dbReference>
<evidence type="ECO:0000313" key="7">
    <source>
        <dbReference type="EMBL" id="CAF4794919.1"/>
    </source>
</evidence>
<name>A0A821P0G6_9BILA</name>
<evidence type="ECO:0000256" key="2">
    <source>
        <dbReference type="ARBA" id="ARBA00023015"/>
    </source>
</evidence>
<dbReference type="InterPro" id="IPR036879">
    <property type="entry name" value="TF_MADSbox_sf"/>
</dbReference>
<dbReference type="CDD" id="cd00265">
    <property type="entry name" value="MADS_MEF2_like"/>
    <property type="match status" value="1"/>
</dbReference>
<feature type="domain" description="MADS-box" evidence="6">
    <location>
        <begin position="1"/>
        <end position="61"/>
    </location>
</feature>
<dbReference type="GO" id="GO:0042826">
    <property type="term" value="F:histone deacetylase binding"/>
    <property type="evidence" value="ECO:0007669"/>
    <property type="project" value="TreeGrafter"/>
</dbReference>
<comment type="subcellular location">
    <subcellularLocation>
        <location evidence="1">Nucleus</location>
    </subcellularLocation>
</comment>
<keyword evidence="4" id="KW-0804">Transcription</keyword>
<dbReference type="GO" id="GO:0000978">
    <property type="term" value="F:RNA polymerase II cis-regulatory region sequence-specific DNA binding"/>
    <property type="evidence" value="ECO:0007669"/>
    <property type="project" value="TreeGrafter"/>
</dbReference>
<evidence type="ECO:0000256" key="4">
    <source>
        <dbReference type="ARBA" id="ARBA00023163"/>
    </source>
</evidence>
<dbReference type="FunFam" id="3.40.1810.10:FF:000001">
    <property type="entry name" value="Myocyte-specific enhancer factor 2A homolog"/>
    <property type="match status" value="1"/>
</dbReference>
<dbReference type="PANTHER" id="PTHR11945:SF534">
    <property type="entry name" value="MYOCYTE-SPECIFIC ENHANCER FACTOR 2"/>
    <property type="match status" value="1"/>
</dbReference>